<accession>A0A3B3IEE4</accession>
<evidence type="ECO:0000256" key="4">
    <source>
        <dbReference type="ARBA" id="ARBA00022989"/>
    </source>
</evidence>
<dbReference type="AlphaFoldDB" id="A0A3B3IEE4"/>
<dbReference type="PANTHER" id="PTHR14198">
    <property type="entry name" value="TRANSMEMBRANE 4 L6 FAMILY MEMBER 1-RELATED"/>
    <property type="match status" value="1"/>
</dbReference>
<dbReference type="Ensembl" id="ENSORLT00000036215.1">
    <property type="protein sequence ID" value="ENSORLP00000042281.1"/>
    <property type="gene ID" value="ENSORLG00000026888.1"/>
</dbReference>
<keyword evidence="3 6" id="KW-0812">Transmembrane</keyword>
<reference evidence="7" key="3">
    <citation type="submission" date="2025-09" db="UniProtKB">
        <authorList>
            <consortium name="Ensembl"/>
        </authorList>
    </citation>
    <scope>IDENTIFICATION</scope>
    <source>
        <strain evidence="7">Hd-rR</strain>
    </source>
</reference>
<dbReference type="InParanoid" id="A0A3B3IEE4"/>
<dbReference type="Bgee" id="ENSORLG00000026888">
    <property type="expression patterns" value="Expressed in pharyngeal gill and 9 other cell types or tissues"/>
</dbReference>
<dbReference type="Pfam" id="PF05805">
    <property type="entry name" value="L6_membrane"/>
    <property type="match status" value="1"/>
</dbReference>
<dbReference type="Proteomes" id="UP000001038">
    <property type="component" value="Chromosome 14"/>
</dbReference>
<sequence>MCTRKCSLFVAGCMYVLVLLSVTCNTMLFFPGWSVKYAKESHITEQVYYMGGFIGGGVLALIPALYIQLTGDGGCCSNRLGMFFSIAFAAVGVAGAVYSFAVAILGLSNGPLCKDGTGAWVTMFKSSNANYMTQKSKWADCAEPKNVVQFNIGLFITLILASFLQALLCVSQIINGIVGCICGTAKDQMIA</sequence>
<keyword evidence="4 6" id="KW-1133">Transmembrane helix</keyword>
<dbReference type="PANTHER" id="PTHR14198:SF23">
    <property type="entry name" value="SI:CH211-137I24.10"/>
    <property type="match status" value="1"/>
</dbReference>
<gene>
    <name evidence="7" type="primary">LOC101165247</name>
</gene>
<evidence type="ECO:0000256" key="5">
    <source>
        <dbReference type="ARBA" id="ARBA00023136"/>
    </source>
</evidence>
<feature type="transmembrane region" description="Helical" evidence="6">
    <location>
        <begin position="81"/>
        <end position="107"/>
    </location>
</feature>
<dbReference type="GeneTree" id="ENSGT01030000234590"/>
<feature type="transmembrane region" description="Helical" evidence="6">
    <location>
        <begin position="48"/>
        <end position="69"/>
    </location>
</feature>
<evidence type="ECO:0000256" key="6">
    <source>
        <dbReference type="SAM" id="Phobius"/>
    </source>
</evidence>
<evidence type="ECO:0000256" key="2">
    <source>
        <dbReference type="ARBA" id="ARBA00006193"/>
    </source>
</evidence>
<evidence type="ECO:0000313" key="7">
    <source>
        <dbReference type="Ensembl" id="ENSORLP00000042281.1"/>
    </source>
</evidence>
<dbReference type="OrthoDB" id="9937421at2759"/>
<evidence type="ECO:0000256" key="3">
    <source>
        <dbReference type="ARBA" id="ARBA00022692"/>
    </source>
</evidence>
<feature type="transmembrane region" description="Helical" evidence="6">
    <location>
        <begin position="7"/>
        <end position="28"/>
    </location>
</feature>
<keyword evidence="8" id="KW-1185">Reference proteome</keyword>
<dbReference type="GeneID" id="101165247"/>
<dbReference type="InterPro" id="IPR008661">
    <property type="entry name" value="L6_membrane"/>
</dbReference>
<evidence type="ECO:0000256" key="1">
    <source>
        <dbReference type="ARBA" id="ARBA00004141"/>
    </source>
</evidence>
<comment type="subcellular location">
    <subcellularLocation>
        <location evidence="1">Membrane</location>
        <topology evidence="1">Multi-pass membrane protein</topology>
    </subcellularLocation>
</comment>
<proteinExistence type="inferred from homology"/>
<evidence type="ECO:0000313" key="8">
    <source>
        <dbReference type="Proteomes" id="UP000001038"/>
    </source>
</evidence>
<dbReference type="STRING" id="8090.ENSORLP00000042281"/>
<reference evidence="7 8" key="1">
    <citation type="journal article" date="2007" name="Nature">
        <title>The medaka draft genome and insights into vertebrate genome evolution.</title>
        <authorList>
            <person name="Kasahara M."/>
            <person name="Naruse K."/>
            <person name="Sasaki S."/>
            <person name="Nakatani Y."/>
            <person name="Qu W."/>
            <person name="Ahsan B."/>
            <person name="Yamada T."/>
            <person name="Nagayasu Y."/>
            <person name="Doi K."/>
            <person name="Kasai Y."/>
            <person name="Jindo T."/>
            <person name="Kobayashi D."/>
            <person name="Shimada A."/>
            <person name="Toyoda A."/>
            <person name="Kuroki Y."/>
            <person name="Fujiyama A."/>
            <person name="Sasaki T."/>
            <person name="Shimizu A."/>
            <person name="Asakawa S."/>
            <person name="Shimizu N."/>
            <person name="Hashimoto S."/>
            <person name="Yang J."/>
            <person name="Lee Y."/>
            <person name="Matsushima K."/>
            <person name="Sugano S."/>
            <person name="Sakaizumi M."/>
            <person name="Narita T."/>
            <person name="Ohishi K."/>
            <person name="Haga S."/>
            <person name="Ohta F."/>
            <person name="Nomoto H."/>
            <person name="Nogata K."/>
            <person name="Morishita T."/>
            <person name="Endo T."/>
            <person name="Shin-I T."/>
            <person name="Takeda H."/>
            <person name="Morishita S."/>
            <person name="Kohara Y."/>
        </authorList>
    </citation>
    <scope>NUCLEOTIDE SEQUENCE [LARGE SCALE GENOMIC DNA]</scope>
    <source>
        <strain evidence="7 8">Hd-rR</strain>
    </source>
</reference>
<feature type="transmembrane region" description="Helical" evidence="6">
    <location>
        <begin position="152"/>
        <end position="185"/>
    </location>
</feature>
<organism evidence="7 8">
    <name type="scientific">Oryzias latipes</name>
    <name type="common">Japanese rice fish</name>
    <name type="synonym">Japanese killifish</name>
    <dbReference type="NCBI Taxonomy" id="8090"/>
    <lineage>
        <taxon>Eukaryota</taxon>
        <taxon>Metazoa</taxon>
        <taxon>Chordata</taxon>
        <taxon>Craniata</taxon>
        <taxon>Vertebrata</taxon>
        <taxon>Euteleostomi</taxon>
        <taxon>Actinopterygii</taxon>
        <taxon>Neopterygii</taxon>
        <taxon>Teleostei</taxon>
        <taxon>Neoteleostei</taxon>
        <taxon>Acanthomorphata</taxon>
        <taxon>Ovalentaria</taxon>
        <taxon>Atherinomorphae</taxon>
        <taxon>Beloniformes</taxon>
        <taxon>Adrianichthyidae</taxon>
        <taxon>Oryziinae</taxon>
        <taxon>Oryzias</taxon>
    </lineage>
</organism>
<dbReference type="GO" id="GO:0016020">
    <property type="term" value="C:membrane"/>
    <property type="evidence" value="ECO:0000318"/>
    <property type="project" value="GO_Central"/>
</dbReference>
<name>A0A3B3IEE4_ORYLA</name>
<dbReference type="RefSeq" id="XP_004076564.1">
    <property type="nucleotide sequence ID" value="XM_004076516.4"/>
</dbReference>
<keyword evidence="5 6" id="KW-0472">Membrane</keyword>
<comment type="similarity">
    <text evidence="2">Belongs to the L6 tetraspanin family.</text>
</comment>
<protein>
    <submittedName>
        <fullName evidence="7">Uncharacterized protein</fullName>
    </submittedName>
</protein>
<dbReference type="KEGG" id="ola:101165247"/>
<reference evidence="7" key="2">
    <citation type="submission" date="2025-08" db="UniProtKB">
        <authorList>
            <consortium name="Ensembl"/>
        </authorList>
    </citation>
    <scope>IDENTIFICATION</scope>
    <source>
        <strain evidence="7">Hd-rR</strain>
    </source>
</reference>